<feature type="domain" description="LysR substrate-binding" evidence="2">
    <location>
        <begin position="2"/>
        <end position="76"/>
    </location>
</feature>
<sequence length="89" mass="9752">MVSNDNEALLCAARMGLGILAVGEWLMTRDLAGGQLLKVLPDWQLDADAGVYLVRASARYNTAAMTAFKQWIEARFARGAPWQLPKTGE</sequence>
<dbReference type="Pfam" id="PF03466">
    <property type="entry name" value="LysR_substrate"/>
    <property type="match status" value="1"/>
</dbReference>
<dbReference type="SUPFAM" id="SSF53850">
    <property type="entry name" value="Periplasmic binding protein-like II"/>
    <property type="match status" value="1"/>
</dbReference>
<keyword evidence="4" id="KW-1185">Reference proteome</keyword>
<evidence type="ECO:0000313" key="4">
    <source>
        <dbReference type="Proteomes" id="UP000078354"/>
    </source>
</evidence>
<evidence type="ECO:0000256" key="1">
    <source>
        <dbReference type="ARBA" id="ARBA00009437"/>
    </source>
</evidence>
<accession>A0A191YUY1</accession>
<dbReference type="AlphaFoldDB" id="A0A191YUY1"/>
<dbReference type="InterPro" id="IPR058163">
    <property type="entry name" value="LysR-type_TF_proteobact-type"/>
</dbReference>
<comment type="similarity">
    <text evidence="1">Belongs to the LysR transcriptional regulatory family.</text>
</comment>
<dbReference type="EMBL" id="CP014870">
    <property type="protein sequence ID" value="ANJ56702.1"/>
    <property type="molecule type" value="Genomic_DNA"/>
</dbReference>
<organism evidence="3 4">
    <name type="scientific">Pseudomonas silesiensis</name>
    <dbReference type="NCBI Taxonomy" id="1853130"/>
    <lineage>
        <taxon>Bacteria</taxon>
        <taxon>Pseudomonadati</taxon>
        <taxon>Pseudomonadota</taxon>
        <taxon>Gammaproteobacteria</taxon>
        <taxon>Pseudomonadales</taxon>
        <taxon>Pseudomonadaceae</taxon>
        <taxon>Pseudomonas</taxon>
    </lineage>
</organism>
<dbReference type="PANTHER" id="PTHR30537">
    <property type="entry name" value="HTH-TYPE TRANSCRIPTIONAL REGULATOR"/>
    <property type="match status" value="1"/>
</dbReference>
<dbReference type="PANTHER" id="PTHR30537:SF5">
    <property type="entry name" value="HTH-TYPE TRANSCRIPTIONAL ACTIVATOR TTDR-RELATED"/>
    <property type="match status" value="1"/>
</dbReference>
<dbReference type="KEGG" id="psil:PMA3_16715"/>
<dbReference type="InterPro" id="IPR005119">
    <property type="entry name" value="LysR_subst-bd"/>
</dbReference>
<dbReference type="OrthoDB" id="9815676at2"/>
<dbReference type="STRING" id="1853130.PMA3_16715"/>
<evidence type="ECO:0000259" key="2">
    <source>
        <dbReference type="Pfam" id="PF03466"/>
    </source>
</evidence>
<dbReference type="Proteomes" id="UP000078354">
    <property type="component" value="Chromosome"/>
</dbReference>
<dbReference type="GO" id="GO:0006351">
    <property type="term" value="P:DNA-templated transcription"/>
    <property type="evidence" value="ECO:0007669"/>
    <property type="project" value="TreeGrafter"/>
</dbReference>
<reference evidence="3 4" key="1">
    <citation type="journal article" date="2018" name="Syst. Appl. Microbiol.">
        <title>Pseudomonas silesiensis sp. nov. strain A3T isolated from a biological pesticide sewage treatment plant and analysis of the complete genome sequence.</title>
        <authorList>
            <person name="Kaminski M.A."/>
            <person name="Furmanczyk E.M."/>
            <person name="Sobczak A."/>
            <person name="Dziembowski A."/>
            <person name="Lipinski L."/>
        </authorList>
    </citation>
    <scope>NUCLEOTIDE SEQUENCE [LARGE SCALE GENOMIC DNA]</scope>
    <source>
        <strain evidence="3 4">A3</strain>
    </source>
</reference>
<protein>
    <recommendedName>
        <fullName evidence="2">LysR substrate-binding domain-containing protein</fullName>
    </recommendedName>
</protein>
<evidence type="ECO:0000313" key="3">
    <source>
        <dbReference type="EMBL" id="ANJ56702.1"/>
    </source>
</evidence>
<dbReference type="GO" id="GO:0043565">
    <property type="term" value="F:sequence-specific DNA binding"/>
    <property type="evidence" value="ECO:0007669"/>
    <property type="project" value="TreeGrafter"/>
</dbReference>
<name>A0A191YUY1_9PSED</name>
<dbReference type="GO" id="GO:0003700">
    <property type="term" value="F:DNA-binding transcription factor activity"/>
    <property type="evidence" value="ECO:0007669"/>
    <property type="project" value="TreeGrafter"/>
</dbReference>
<proteinExistence type="inferred from homology"/>
<gene>
    <name evidence="3" type="ORF">PMA3_16715</name>
</gene>
<dbReference type="Gene3D" id="3.40.190.290">
    <property type="match status" value="1"/>
</dbReference>